<dbReference type="InterPro" id="IPR023214">
    <property type="entry name" value="HAD_sf"/>
</dbReference>
<dbReference type="Gene3D" id="3.40.50.1000">
    <property type="entry name" value="HAD superfamily/HAD-like"/>
    <property type="match status" value="1"/>
</dbReference>
<feature type="domain" description="P-type ATPase A" evidence="9">
    <location>
        <begin position="3"/>
        <end position="77"/>
    </location>
</feature>
<sequence length="190" mass="20192">MKDVVIVRAGEKVPVDGVIIDGQGYVDESMLTGEPMPVLKKVRDPVIAGTILKSGSLKVVTTRVGKETVLSQIIKLVRHAQTGKPPIQKTVDKVASYFTWIVIAVALVTFTFWYLVAHLPPNLAVLFTASVLLVACPCALGLATPTAVVVGVGRAAELGIIIKNIDVLEKIPKLTAIAFDKTGTLTKGKP</sequence>
<evidence type="ECO:0000313" key="11">
    <source>
        <dbReference type="Proteomes" id="UP000278475"/>
    </source>
</evidence>
<dbReference type="GO" id="GO:0043682">
    <property type="term" value="F:P-type divalent copper transporter activity"/>
    <property type="evidence" value="ECO:0007669"/>
    <property type="project" value="TreeGrafter"/>
</dbReference>
<keyword evidence="6 8" id="KW-1133">Transmembrane helix</keyword>
<dbReference type="PANTHER" id="PTHR43520">
    <property type="entry name" value="ATP7, ISOFORM B"/>
    <property type="match status" value="1"/>
</dbReference>
<dbReference type="SUPFAM" id="SSF81665">
    <property type="entry name" value="Calcium ATPase, transmembrane domain M"/>
    <property type="match status" value="1"/>
</dbReference>
<accession>A0A497EJE4</accession>
<feature type="transmembrane region" description="Helical" evidence="8">
    <location>
        <begin position="123"/>
        <end position="153"/>
    </location>
</feature>
<dbReference type="InterPro" id="IPR008250">
    <property type="entry name" value="ATPase_P-typ_transduc_dom_A_sf"/>
</dbReference>
<dbReference type="GO" id="GO:0005524">
    <property type="term" value="F:ATP binding"/>
    <property type="evidence" value="ECO:0007669"/>
    <property type="project" value="InterPro"/>
</dbReference>
<comment type="subcellular location">
    <subcellularLocation>
        <location evidence="1">Endomembrane system</location>
        <topology evidence="1">Multi-pass membrane protein</topology>
    </subcellularLocation>
</comment>
<dbReference type="PRINTS" id="PR00119">
    <property type="entry name" value="CATATPASE"/>
</dbReference>
<dbReference type="GO" id="GO:0005507">
    <property type="term" value="F:copper ion binding"/>
    <property type="evidence" value="ECO:0007669"/>
    <property type="project" value="TreeGrafter"/>
</dbReference>
<evidence type="ECO:0000256" key="5">
    <source>
        <dbReference type="ARBA" id="ARBA00022967"/>
    </source>
</evidence>
<dbReference type="GO" id="GO:0016887">
    <property type="term" value="F:ATP hydrolysis activity"/>
    <property type="evidence" value="ECO:0007669"/>
    <property type="project" value="InterPro"/>
</dbReference>
<dbReference type="InterPro" id="IPR023298">
    <property type="entry name" value="ATPase_P-typ_TM_dom_sf"/>
</dbReference>
<gene>
    <name evidence="10" type="ORF">DRJ31_10590</name>
</gene>
<comment type="caution">
    <text evidence="10">The sequence shown here is derived from an EMBL/GenBank/DDBJ whole genome shotgun (WGS) entry which is preliminary data.</text>
</comment>
<proteinExistence type="inferred from homology"/>
<dbReference type="InterPro" id="IPR018303">
    <property type="entry name" value="ATPase_P-typ_P_site"/>
</dbReference>
<dbReference type="GO" id="GO:0012505">
    <property type="term" value="C:endomembrane system"/>
    <property type="evidence" value="ECO:0007669"/>
    <property type="project" value="UniProtKB-SubCell"/>
</dbReference>
<name>A0A497EJE4_9CREN</name>
<evidence type="ECO:0000256" key="2">
    <source>
        <dbReference type="ARBA" id="ARBA00006024"/>
    </source>
</evidence>
<dbReference type="InterPro" id="IPR059000">
    <property type="entry name" value="ATPase_P-type_domA"/>
</dbReference>
<protein>
    <submittedName>
        <fullName evidence="10">Heavy metal translocating P-type ATPase</fullName>
    </submittedName>
</protein>
<dbReference type="Proteomes" id="UP000278475">
    <property type="component" value="Unassembled WGS sequence"/>
</dbReference>
<reference evidence="10 11" key="1">
    <citation type="submission" date="2018-06" db="EMBL/GenBank/DDBJ databases">
        <title>Extensive metabolic versatility and redundancy in microbially diverse, dynamic hydrothermal sediments.</title>
        <authorList>
            <person name="Dombrowski N."/>
            <person name="Teske A."/>
            <person name="Baker B.J."/>
        </authorList>
    </citation>
    <scope>NUCLEOTIDE SEQUENCE [LARGE SCALE GENOMIC DNA]</scope>
    <source>
        <strain evidence="10">B66_G16</strain>
    </source>
</reference>
<dbReference type="AlphaFoldDB" id="A0A497EJE4"/>
<dbReference type="GO" id="GO:0016020">
    <property type="term" value="C:membrane"/>
    <property type="evidence" value="ECO:0007669"/>
    <property type="project" value="InterPro"/>
</dbReference>
<evidence type="ECO:0000259" key="9">
    <source>
        <dbReference type="Pfam" id="PF00122"/>
    </source>
</evidence>
<dbReference type="Gene3D" id="2.70.150.10">
    <property type="entry name" value="Calcium-transporting ATPase, cytoplasmic transduction domain A"/>
    <property type="match status" value="1"/>
</dbReference>
<evidence type="ECO:0000256" key="8">
    <source>
        <dbReference type="SAM" id="Phobius"/>
    </source>
</evidence>
<organism evidence="10 11">
    <name type="scientific">Thermoproteota archaeon</name>
    <dbReference type="NCBI Taxonomy" id="2056631"/>
    <lineage>
        <taxon>Archaea</taxon>
        <taxon>Thermoproteota</taxon>
    </lineage>
</organism>
<evidence type="ECO:0000256" key="4">
    <source>
        <dbReference type="ARBA" id="ARBA00022723"/>
    </source>
</evidence>
<comment type="similarity">
    <text evidence="2">Belongs to the cation transport ATPase (P-type) (TC 3.A.3) family. Type IB subfamily.</text>
</comment>
<feature type="transmembrane region" description="Helical" evidence="8">
    <location>
        <begin position="94"/>
        <end position="117"/>
    </location>
</feature>
<evidence type="ECO:0000256" key="6">
    <source>
        <dbReference type="ARBA" id="ARBA00022989"/>
    </source>
</evidence>
<keyword evidence="3 8" id="KW-0812">Transmembrane</keyword>
<dbReference type="PROSITE" id="PS00154">
    <property type="entry name" value="ATPASE_E1_E2"/>
    <property type="match status" value="1"/>
</dbReference>
<dbReference type="InterPro" id="IPR001757">
    <property type="entry name" value="P_typ_ATPase"/>
</dbReference>
<feature type="non-terminal residue" evidence="10">
    <location>
        <position position="190"/>
    </location>
</feature>
<dbReference type="PANTHER" id="PTHR43520:SF8">
    <property type="entry name" value="P-TYPE CU(+) TRANSPORTER"/>
    <property type="match status" value="1"/>
</dbReference>
<keyword evidence="5" id="KW-1278">Translocase</keyword>
<evidence type="ECO:0000256" key="1">
    <source>
        <dbReference type="ARBA" id="ARBA00004127"/>
    </source>
</evidence>
<evidence type="ECO:0000256" key="7">
    <source>
        <dbReference type="ARBA" id="ARBA00023136"/>
    </source>
</evidence>
<dbReference type="SUPFAM" id="SSF81653">
    <property type="entry name" value="Calcium ATPase, transduction domain A"/>
    <property type="match status" value="1"/>
</dbReference>
<evidence type="ECO:0000256" key="3">
    <source>
        <dbReference type="ARBA" id="ARBA00022692"/>
    </source>
</evidence>
<keyword evidence="4" id="KW-0479">Metal-binding</keyword>
<dbReference type="FunFam" id="2.70.150.10:FF:000002">
    <property type="entry name" value="Copper-transporting ATPase 1, putative"/>
    <property type="match status" value="1"/>
</dbReference>
<dbReference type="GO" id="GO:0055070">
    <property type="term" value="P:copper ion homeostasis"/>
    <property type="evidence" value="ECO:0007669"/>
    <property type="project" value="TreeGrafter"/>
</dbReference>
<dbReference type="Pfam" id="PF00122">
    <property type="entry name" value="E1-E2_ATPase"/>
    <property type="match status" value="1"/>
</dbReference>
<evidence type="ECO:0000313" key="10">
    <source>
        <dbReference type="EMBL" id="RLE45958.1"/>
    </source>
</evidence>
<keyword evidence="7 8" id="KW-0472">Membrane</keyword>
<dbReference type="NCBIfam" id="TIGR01494">
    <property type="entry name" value="ATPase_P-type"/>
    <property type="match status" value="1"/>
</dbReference>
<dbReference type="EMBL" id="QMQV01000217">
    <property type="protein sequence ID" value="RLE45958.1"/>
    <property type="molecule type" value="Genomic_DNA"/>
</dbReference>